<dbReference type="EMBL" id="CP012850">
    <property type="protein sequence ID" value="ALI37641.1"/>
    <property type="molecule type" value="Genomic_DNA"/>
</dbReference>
<dbReference type="KEGG" id="taa:NMY3_03459"/>
<proteinExistence type="predicted"/>
<sequence length="80" mass="9027">MAFDITLTVKVKVAVARRSDVYLEFVGSGSSYQEIRQGCEQFVLDYIAFHGINGVQRVGFMYGDKDYLIVRTLENLGKSL</sequence>
<accession>A0A654M4S1</accession>
<keyword evidence="2" id="KW-1185">Reference proteome</keyword>
<evidence type="ECO:0000313" key="1">
    <source>
        <dbReference type="EMBL" id="ALI37641.1"/>
    </source>
</evidence>
<organism evidence="1 2">
    <name type="scientific">Candidatus Nitrosocosmicus oleophilus</name>
    <dbReference type="NCBI Taxonomy" id="1353260"/>
    <lineage>
        <taxon>Archaea</taxon>
        <taxon>Nitrososphaerota</taxon>
        <taxon>Nitrososphaeria</taxon>
        <taxon>Nitrososphaerales</taxon>
        <taxon>Nitrososphaeraceae</taxon>
        <taxon>Candidatus Nitrosocosmicus</taxon>
    </lineage>
</organism>
<gene>
    <name evidence="1" type="ORF">NMY3_03459</name>
</gene>
<dbReference type="GeneID" id="60423292"/>
<dbReference type="RefSeq" id="WP_196816677.1">
    <property type="nucleotide sequence ID" value="NZ_CP012850.1"/>
</dbReference>
<reference evidence="2" key="1">
    <citation type="submission" date="2015-10" db="EMBL/GenBank/DDBJ databases">
        <title>Niche specialization of a soil ammonia-oxidizing archaeon, Candidatus Nitrosocosmicus oleophilus.</title>
        <authorList>
            <person name="Jung M.-Y."/>
            <person name="Rhee S.-K."/>
        </authorList>
    </citation>
    <scope>NUCLEOTIDE SEQUENCE [LARGE SCALE GENOMIC DNA]</scope>
    <source>
        <strain evidence="2">MY3</strain>
    </source>
</reference>
<dbReference type="Proteomes" id="UP000058925">
    <property type="component" value="Chromosome"/>
</dbReference>
<dbReference type="AlphaFoldDB" id="A0A654M4S1"/>
<evidence type="ECO:0000313" key="2">
    <source>
        <dbReference type="Proteomes" id="UP000058925"/>
    </source>
</evidence>
<name>A0A654M4S1_9ARCH</name>
<protein>
    <submittedName>
        <fullName evidence="1">Uncharacterized protein</fullName>
    </submittedName>
</protein>